<keyword evidence="1" id="KW-0472">Membrane</keyword>
<evidence type="ECO:0000313" key="2">
    <source>
        <dbReference type="EMBL" id="MTH48723.1"/>
    </source>
</evidence>
<sequence>MPVELKNIPERIKTPEPPIVLRWLIIIILVTVVGAALALFLWPEGISTHSAWFWFSVIAVPFSVGSACYAFRLLIYENERERVNHWNRLHQEQYDIQVAKGQRCAGLLGKAYITPGACNKLASALLTYGSQLQSTYFAPLRRTFTTARLEPSASHFSKESYSLRLARYLAQLLSVLEPDLSALAGDRLSVRLRHDGMLDDAHIRQIWQEIFPSLYTVDDLAVGEEGDGMMWLDSWLDRREAMLMLSVEINLFTEPRDYQSESVSALLLASPEWLSQHVVQPEAVIHRPVVATEEICTLQDMLRWGKLSIGEAYTLWQEQVDKNALTRLLQQAESIGYAPGQSEKYILDDLFGNAGAAHGNIALLCACEYAVTSGKPQWVMISDKTTHQTIVRQAEC</sequence>
<accession>A0A6L6IVG1</accession>
<keyword evidence="1" id="KW-1133">Transmembrane helix</keyword>
<dbReference type="EMBL" id="WMJZ01000053">
    <property type="protein sequence ID" value="MTH48723.1"/>
    <property type="molecule type" value="Genomic_DNA"/>
</dbReference>
<organism evidence="2 3">
    <name type="scientific">Intestinirhabdus alba</name>
    <dbReference type="NCBI Taxonomy" id="2899544"/>
    <lineage>
        <taxon>Bacteria</taxon>
        <taxon>Pseudomonadati</taxon>
        <taxon>Pseudomonadota</taxon>
        <taxon>Gammaproteobacteria</taxon>
        <taxon>Enterobacterales</taxon>
        <taxon>Enterobacteriaceae</taxon>
        <taxon>Intestinirhabdus</taxon>
    </lineage>
</organism>
<protein>
    <submittedName>
        <fullName evidence="2">Uncharacterized protein</fullName>
    </submittedName>
</protein>
<feature type="transmembrane region" description="Helical" evidence="1">
    <location>
        <begin position="20"/>
        <end position="40"/>
    </location>
</feature>
<feature type="transmembrane region" description="Helical" evidence="1">
    <location>
        <begin position="52"/>
        <end position="75"/>
    </location>
</feature>
<gene>
    <name evidence="2" type="ORF">GJV78_21260</name>
</gene>
<comment type="caution">
    <text evidence="2">The sequence shown here is derived from an EMBL/GenBank/DDBJ whole genome shotgun (WGS) entry which is preliminary data.</text>
</comment>
<proteinExistence type="predicted"/>
<reference evidence="2 3" key="1">
    <citation type="submission" date="2019-11" db="EMBL/GenBank/DDBJ databases">
        <title>Escherichia alba sp. nov. isolated from the gut of plastic-eating superworms Zophobas atratus.</title>
        <authorList>
            <person name="Yang Y."/>
        </authorList>
    </citation>
    <scope>NUCLEOTIDE SEQUENCE [LARGE SCALE GENOMIC DNA]</scope>
    <source>
        <strain evidence="3">BIT-B35</strain>
    </source>
</reference>
<dbReference type="OrthoDB" id="8964452at2"/>
<evidence type="ECO:0000313" key="3">
    <source>
        <dbReference type="Proteomes" id="UP000477739"/>
    </source>
</evidence>
<keyword evidence="1" id="KW-0812">Transmembrane</keyword>
<dbReference type="Proteomes" id="UP000477739">
    <property type="component" value="Unassembled WGS sequence"/>
</dbReference>
<dbReference type="RefSeq" id="WP_155110112.1">
    <property type="nucleotide sequence ID" value="NZ_WMJZ01000053.1"/>
</dbReference>
<dbReference type="AlphaFoldDB" id="A0A6L6IVG1"/>
<name>A0A6L6IVG1_9ENTR</name>
<evidence type="ECO:0000256" key="1">
    <source>
        <dbReference type="SAM" id="Phobius"/>
    </source>
</evidence>
<keyword evidence="3" id="KW-1185">Reference proteome</keyword>